<gene>
    <name evidence="3" type="ORF">DXC39_32970</name>
    <name evidence="2" type="ORF">ERS852407_04596</name>
</gene>
<evidence type="ECO:0000256" key="1">
    <source>
        <dbReference type="SAM" id="Phobius"/>
    </source>
</evidence>
<reference evidence="3 5" key="2">
    <citation type="submission" date="2018-08" db="EMBL/GenBank/DDBJ databases">
        <title>A genome reference for cultivated species of the human gut microbiota.</title>
        <authorList>
            <person name="Zou Y."/>
            <person name="Xue W."/>
            <person name="Luo G."/>
        </authorList>
    </citation>
    <scope>NUCLEOTIDE SEQUENCE [LARGE SCALE GENOMIC DNA]</scope>
    <source>
        <strain evidence="3 5">TF05-11AC</strain>
    </source>
</reference>
<reference evidence="2 4" key="1">
    <citation type="submission" date="2015-09" db="EMBL/GenBank/DDBJ databases">
        <authorList>
            <consortium name="Pathogen Informatics"/>
        </authorList>
    </citation>
    <scope>NUCLEOTIDE SEQUENCE [LARGE SCALE GENOMIC DNA]</scope>
    <source>
        <strain evidence="2 4">2789STDY5608850</strain>
    </source>
</reference>
<name>A0A174JL70_9FIRM</name>
<feature type="transmembrane region" description="Helical" evidence="1">
    <location>
        <begin position="310"/>
        <end position="331"/>
    </location>
</feature>
<dbReference type="AlphaFoldDB" id="A0A174JL70"/>
<dbReference type="EMBL" id="CYZE01000015">
    <property type="protein sequence ID" value="CUO97925.1"/>
    <property type="molecule type" value="Genomic_DNA"/>
</dbReference>
<dbReference type="RefSeq" id="WP_055658677.1">
    <property type="nucleotide sequence ID" value="NZ_CABIXC010000015.1"/>
</dbReference>
<protein>
    <submittedName>
        <fullName evidence="3">Oligosaccharide repeat unit polymerase</fullName>
    </submittedName>
</protein>
<keyword evidence="1" id="KW-0812">Transmembrane</keyword>
<sequence length="430" mass="49291">MGVYLICYAASYLFARAGYYWLSGLVLILAAVWLYWYDYKRTENIIHLRGLFSLFWVGGQGIACLKLSELSSDWNIVTWLCFLVALLGFWVTYEFLMRAQGESGGQRSRWFNFQGYERPLFWSMVIVTAVSLGAFLAEALILGFIPFFVRGVPHAYSTFHITGVHYFTVSCVLVPALSVLYFCIEQGRNGVRMMLVILMDLIACAIPVLCVSRFQLILAVGLAVLTYIAMDNRLKISYAIGLVLGMIPIYVLLTFARGHDVSYLNGIFQMKNSEMPIFVTQPYMYIANNYDNFNCMVEWLPSHTFGLRMLFPLWALTGLKFLVPSLVDFPIYVTKEELTTVTLFYDSFYDFGIIGVVLFACILGAVAFLLVRMMKRIRNPVGYLFYAQFAMYLVLSFFTTWFSNPATWFYLIITGLLWGFCSWRNDGRHG</sequence>
<keyword evidence="1" id="KW-0472">Membrane</keyword>
<feature type="transmembrane region" description="Helical" evidence="1">
    <location>
        <begin position="120"/>
        <end position="145"/>
    </location>
</feature>
<evidence type="ECO:0000313" key="4">
    <source>
        <dbReference type="Proteomes" id="UP000095651"/>
    </source>
</evidence>
<proteinExistence type="predicted"/>
<feature type="transmembrane region" description="Helical" evidence="1">
    <location>
        <begin position="235"/>
        <end position="256"/>
    </location>
</feature>
<feature type="transmembrane region" description="Helical" evidence="1">
    <location>
        <begin position="383"/>
        <end position="402"/>
    </location>
</feature>
<feature type="transmembrane region" description="Helical" evidence="1">
    <location>
        <begin position="196"/>
        <end position="229"/>
    </location>
</feature>
<feature type="transmembrane region" description="Helical" evidence="1">
    <location>
        <begin position="351"/>
        <end position="371"/>
    </location>
</feature>
<dbReference type="Proteomes" id="UP000261257">
    <property type="component" value="Unassembled WGS sequence"/>
</dbReference>
<feature type="transmembrane region" description="Helical" evidence="1">
    <location>
        <begin position="165"/>
        <end position="184"/>
    </location>
</feature>
<feature type="transmembrane region" description="Helical" evidence="1">
    <location>
        <begin position="408"/>
        <end position="425"/>
    </location>
</feature>
<dbReference type="Proteomes" id="UP000095651">
    <property type="component" value="Unassembled WGS sequence"/>
</dbReference>
<accession>A0A174JL70</accession>
<evidence type="ECO:0000313" key="3">
    <source>
        <dbReference type="EMBL" id="RGL91901.1"/>
    </source>
</evidence>
<evidence type="ECO:0000313" key="2">
    <source>
        <dbReference type="EMBL" id="CUO97925.1"/>
    </source>
</evidence>
<feature type="transmembrane region" description="Helical" evidence="1">
    <location>
        <begin position="48"/>
        <end position="68"/>
    </location>
</feature>
<evidence type="ECO:0000313" key="5">
    <source>
        <dbReference type="Proteomes" id="UP000261257"/>
    </source>
</evidence>
<keyword evidence="1" id="KW-1133">Transmembrane helix</keyword>
<organism evidence="2 4">
    <name type="scientific">Hungatella hathewayi</name>
    <dbReference type="NCBI Taxonomy" id="154046"/>
    <lineage>
        <taxon>Bacteria</taxon>
        <taxon>Bacillati</taxon>
        <taxon>Bacillota</taxon>
        <taxon>Clostridia</taxon>
        <taxon>Lachnospirales</taxon>
        <taxon>Lachnospiraceae</taxon>
        <taxon>Hungatella</taxon>
    </lineage>
</organism>
<feature type="transmembrane region" description="Helical" evidence="1">
    <location>
        <begin position="18"/>
        <end position="36"/>
    </location>
</feature>
<dbReference type="EMBL" id="QSSQ01000077">
    <property type="protein sequence ID" value="RGL91901.1"/>
    <property type="molecule type" value="Genomic_DNA"/>
</dbReference>
<feature type="transmembrane region" description="Helical" evidence="1">
    <location>
        <begin position="74"/>
        <end position="99"/>
    </location>
</feature>
<dbReference type="NCBIfam" id="TIGR04370">
    <property type="entry name" value="glyco_rpt_poly"/>
    <property type="match status" value="1"/>
</dbReference>